<dbReference type="EMBL" id="REGN01010243">
    <property type="protein sequence ID" value="RMZ99397.1"/>
    <property type="molecule type" value="Genomic_DNA"/>
</dbReference>
<dbReference type="Proteomes" id="UP000276133">
    <property type="component" value="Unassembled WGS sequence"/>
</dbReference>
<sequence length="202" mass="23993">MDILVKQSLMITKTNNQRRSNNNSNKFVNIRCYECKEIINELSQVASKEYYMIHDRIEQLLKIKQMCEEDINFSFKLITTESVVDVVLNKEVTFFNQHANEILETSSHIQDQQSIYRKNNSTRKFLNVLQQLERNQFLLKSRNQQNLSIQTTNWENFSNLFYLRLQFRIILTDATVMLSFEIELSSLCQHLAFPQNLTLILI</sequence>
<name>A0A3M7PL65_BRAPC</name>
<dbReference type="AlphaFoldDB" id="A0A3M7PL65"/>
<organism evidence="1 2">
    <name type="scientific">Brachionus plicatilis</name>
    <name type="common">Marine rotifer</name>
    <name type="synonym">Brachionus muelleri</name>
    <dbReference type="NCBI Taxonomy" id="10195"/>
    <lineage>
        <taxon>Eukaryota</taxon>
        <taxon>Metazoa</taxon>
        <taxon>Spiralia</taxon>
        <taxon>Gnathifera</taxon>
        <taxon>Rotifera</taxon>
        <taxon>Eurotatoria</taxon>
        <taxon>Monogononta</taxon>
        <taxon>Pseudotrocha</taxon>
        <taxon>Ploima</taxon>
        <taxon>Brachionidae</taxon>
        <taxon>Brachionus</taxon>
    </lineage>
</organism>
<evidence type="ECO:0000313" key="1">
    <source>
        <dbReference type="EMBL" id="RMZ99397.1"/>
    </source>
</evidence>
<comment type="caution">
    <text evidence="1">The sequence shown here is derived from an EMBL/GenBank/DDBJ whole genome shotgun (WGS) entry which is preliminary data.</text>
</comment>
<accession>A0A3M7PL65</accession>
<keyword evidence="2" id="KW-1185">Reference proteome</keyword>
<gene>
    <name evidence="1" type="ORF">BpHYR1_014071</name>
</gene>
<protein>
    <submittedName>
        <fullName evidence="1">Uncharacterized protein</fullName>
    </submittedName>
</protein>
<reference evidence="1 2" key="1">
    <citation type="journal article" date="2018" name="Sci. Rep.">
        <title>Genomic signatures of local adaptation to the degree of environmental predictability in rotifers.</title>
        <authorList>
            <person name="Franch-Gras L."/>
            <person name="Hahn C."/>
            <person name="Garcia-Roger E.M."/>
            <person name="Carmona M.J."/>
            <person name="Serra M."/>
            <person name="Gomez A."/>
        </authorList>
    </citation>
    <scope>NUCLEOTIDE SEQUENCE [LARGE SCALE GENOMIC DNA]</scope>
    <source>
        <strain evidence="1">HYR1</strain>
    </source>
</reference>
<evidence type="ECO:0000313" key="2">
    <source>
        <dbReference type="Proteomes" id="UP000276133"/>
    </source>
</evidence>
<proteinExistence type="predicted"/>